<feature type="chain" id="PRO_5025378618" description="Peptidase M43 pregnancy-associated plasma-A domain-containing protein" evidence="1">
    <location>
        <begin position="28"/>
        <end position="456"/>
    </location>
</feature>
<organism evidence="2 3">
    <name type="scientific">Pontiella desulfatans</name>
    <dbReference type="NCBI Taxonomy" id="2750659"/>
    <lineage>
        <taxon>Bacteria</taxon>
        <taxon>Pseudomonadati</taxon>
        <taxon>Kiritimatiellota</taxon>
        <taxon>Kiritimatiellia</taxon>
        <taxon>Kiritimatiellales</taxon>
        <taxon>Pontiellaceae</taxon>
        <taxon>Pontiella</taxon>
    </lineage>
</organism>
<dbReference type="RefSeq" id="WP_136079863.1">
    <property type="nucleotide sequence ID" value="NZ_CAAHFG010000001.1"/>
</dbReference>
<sequence length="456" mass="50397">MKTCTNSIARLLCLLLIAAIPVRQVCALELPIRVSVNFILDASDNRPATGDLNTDAEVNDQVTRANEILAENGTEYKFQLLGINEVFGEEEFYNLPSGGNNGANRDAIRDAAIADPTTWHWRTDAINMYINGNDVGYSAISDFPPNNNIVLFNQYAYDPLMLHETGHSVNLYHTHSSTLPNGDGCTDTLPDNQNWTRDQIAQNSYALNYDDCSAAQKALVDNTWENLMSYHDVDNTHIITPQQNNRMSDQTYDDRNWLLTGTPVYIKDGATATGANGSWDNPYPTIQSAISAGQANNRTLVLMASGSHDDPASVIDTNTDLITRQGSSTIQGKERDYELGHNLENSTNTAVAVQVALAQRLTREGDDEGSLAAIRRAAELAKGKDRHALLIEIAARLKAKEEFDEAETFYAKAAAESDQPGLKNRFGKKAEKMKVLKARKLEREKERTAEAEEEQP</sequence>
<evidence type="ECO:0000313" key="3">
    <source>
        <dbReference type="Proteomes" id="UP000366872"/>
    </source>
</evidence>
<accession>A0A6C2U2Z6</accession>
<evidence type="ECO:0000313" key="2">
    <source>
        <dbReference type="EMBL" id="VGO14378.1"/>
    </source>
</evidence>
<evidence type="ECO:0008006" key="4">
    <source>
        <dbReference type="Google" id="ProtNLM"/>
    </source>
</evidence>
<reference evidence="2 3" key="1">
    <citation type="submission" date="2019-04" db="EMBL/GenBank/DDBJ databases">
        <authorList>
            <person name="Van Vliet M D."/>
        </authorList>
    </citation>
    <scope>NUCLEOTIDE SEQUENCE [LARGE SCALE GENOMIC DNA]</scope>
    <source>
        <strain evidence="2 3">F1</strain>
    </source>
</reference>
<proteinExistence type="predicted"/>
<dbReference type="Proteomes" id="UP000366872">
    <property type="component" value="Unassembled WGS sequence"/>
</dbReference>
<dbReference type="SUPFAM" id="SSF55486">
    <property type="entry name" value="Metalloproteases ('zincins'), catalytic domain"/>
    <property type="match status" value="1"/>
</dbReference>
<dbReference type="EMBL" id="CAAHFG010000001">
    <property type="protein sequence ID" value="VGO14378.1"/>
    <property type="molecule type" value="Genomic_DNA"/>
</dbReference>
<feature type="signal peptide" evidence="1">
    <location>
        <begin position="1"/>
        <end position="27"/>
    </location>
</feature>
<dbReference type="AlphaFoldDB" id="A0A6C2U2Z6"/>
<dbReference type="Gene3D" id="3.40.390.10">
    <property type="entry name" value="Collagenase (Catalytic Domain)"/>
    <property type="match status" value="1"/>
</dbReference>
<dbReference type="InterPro" id="IPR024079">
    <property type="entry name" value="MetalloPept_cat_dom_sf"/>
</dbReference>
<gene>
    <name evidence="2" type="ORF">PDESU_02939</name>
</gene>
<protein>
    <recommendedName>
        <fullName evidence="4">Peptidase M43 pregnancy-associated plasma-A domain-containing protein</fullName>
    </recommendedName>
</protein>
<keyword evidence="3" id="KW-1185">Reference proteome</keyword>
<evidence type="ECO:0000256" key="1">
    <source>
        <dbReference type="SAM" id="SignalP"/>
    </source>
</evidence>
<name>A0A6C2U2Z6_PONDE</name>
<dbReference type="GO" id="GO:0008237">
    <property type="term" value="F:metallopeptidase activity"/>
    <property type="evidence" value="ECO:0007669"/>
    <property type="project" value="InterPro"/>
</dbReference>
<keyword evidence="1" id="KW-0732">Signal</keyword>